<dbReference type="AlphaFoldDB" id="A0A1N7C855"/>
<dbReference type="STRING" id="308853.SAMN05421752_101181"/>
<evidence type="ECO:0000313" key="1">
    <source>
        <dbReference type="EMBL" id="SIR59789.1"/>
    </source>
</evidence>
<accession>A0A1N7C855</accession>
<evidence type="ECO:0000313" key="2">
    <source>
        <dbReference type="Proteomes" id="UP000185936"/>
    </source>
</evidence>
<sequence length="61" mass="7109">MSMFERLGETVERLKQEATAGRDGSIEYRCRDCGEGFYHEHETCPKCESTAVERLENDRNH</sequence>
<keyword evidence="2" id="KW-1185">Reference proteome</keyword>
<dbReference type="OrthoDB" id="204979at2157"/>
<evidence type="ECO:0008006" key="3">
    <source>
        <dbReference type="Google" id="ProtNLM"/>
    </source>
</evidence>
<protein>
    <recommendedName>
        <fullName evidence="3">DUF35 domain-containing protein</fullName>
    </recommendedName>
</protein>
<proteinExistence type="predicted"/>
<name>A0A1N7C855_9EURY</name>
<dbReference type="Proteomes" id="UP000185936">
    <property type="component" value="Unassembled WGS sequence"/>
</dbReference>
<organism evidence="1 2">
    <name type="scientific">Natronorubrum thiooxidans</name>
    <dbReference type="NCBI Taxonomy" id="308853"/>
    <lineage>
        <taxon>Archaea</taxon>
        <taxon>Methanobacteriati</taxon>
        <taxon>Methanobacteriota</taxon>
        <taxon>Stenosarchaea group</taxon>
        <taxon>Halobacteria</taxon>
        <taxon>Halobacteriales</taxon>
        <taxon>Natrialbaceae</taxon>
        <taxon>Natronorubrum</taxon>
    </lineage>
</organism>
<reference evidence="2" key="1">
    <citation type="submission" date="2017-01" db="EMBL/GenBank/DDBJ databases">
        <authorList>
            <person name="Varghese N."/>
            <person name="Submissions S."/>
        </authorList>
    </citation>
    <scope>NUCLEOTIDE SEQUENCE [LARGE SCALE GENOMIC DNA]</scope>
    <source>
        <strain evidence="2">type strain: HArc-</strain>
    </source>
</reference>
<dbReference type="RefSeq" id="WP_076607294.1">
    <property type="nucleotide sequence ID" value="NZ_FTNR01000001.1"/>
</dbReference>
<dbReference type="EMBL" id="FTNR01000001">
    <property type="protein sequence ID" value="SIR59789.1"/>
    <property type="molecule type" value="Genomic_DNA"/>
</dbReference>
<gene>
    <name evidence="1" type="ORF">SAMN05421752_101181</name>
</gene>
<dbReference type="Gene3D" id="2.20.20.30">
    <property type="entry name" value="reverse gyrase domain"/>
    <property type="match status" value="1"/>
</dbReference>